<accession>A0A7Y3TCP9</accession>
<reference evidence="11 12" key="1">
    <citation type="submission" date="2018-11" db="EMBL/GenBank/DDBJ databases">
        <title>Genome sequencing and analysis.</title>
        <authorList>
            <person name="Huang Y.-T."/>
        </authorList>
    </citation>
    <scope>NUCLEOTIDE SEQUENCE [LARGE SCALE GENOMIC DNA]</scope>
    <source>
        <strain evidence="11 12">SHIN</strain>
    </source>
</reference>
<dbReference type="InterPro" id="IPR039420">
    <property type="entry name" value="WalR-like"/>
</dbReference>
<dbReference type="GO" id="GO:0000976">
    <property type="term" value="F:transcription cis-regulatory region binding"/>
    <property type="evidence" value="ECO:0007669"/>
    <property type="project" value="TreeGrafter"/>
</dbReference>
<dbReference type="InterPro" id="IPR011006">
    <property type="entry name" value="CheY-like_superfamily"/>
</dbReference>
<sequence length="238" mass="26987">MNLSAPDKPPLQIILVEDDFDLRQSLADYLRLREMIVTEAASGLEFYKELNKGTFDVAVVDINLPDTTGYEIVRELSSLNSIGIIMLTARTARQDRVDGYSTGADLYMTKPVDGEELGLAITNLAKRTRANKKIVSTNKDDTLRFNRHERAVYNSDNQKVLLSVRESLIFDYLTLNSERTVKRDEISKLLFDDTIKPESRSLDAALARLRFKFKNSGIRFPIQIVHGLGIKIDKTVIF</sequence>
<dbReference type="Proteomes" id="UP000526233">
    <property type="component" value="Unassembled WGS sequence"/>
</dbReference>
<evidence type="ECO:0000256" key="4">
    <source>
        <dbReference type="ARBA" id="ARBA00023015"/>
    </source>
</evidence>
<dbReference type="PROSITE" id="PS50110">
    <property type="entry name" value="RESPONSE_REGULATORY"/>
    <property type="match status" value="1"/>
</dbReference>
<feature type="domain" description="OmpR/PhoB-type" evidence="10">
    <location>
        <begin position="133"/>
        <end position="234"/>
    </location>
</feature>
<dbReference type="GO" id="GO:0006355">
    <property type="term" value="P:regulation of DNA-templated transcription"/>
    <property type="evidence" value="ECO:0007669"/>
    <property type="project" value="InterPro"/>
</dbReference>
<organism evidence="11 12">
    <name type="scientific">Brucella pseudogrignonensis</name>
    <dbReference type="NCBI Taxonomy" id="419475"/>
    <lineage>
        <taxon>Bacteria</taxon>
        <taxon>Pseudomonadati</taxon>
        <taxon>Pseudomonadota</taxon>
        <taxon>Alphaproteobacteria</taxon>
        <taxon>Hyphomicrobiales</taxon>
        <taxon>Brucellaceae</taxon>
        <taxon>Brucella/Ochrobactrum group</taxon>
        <taxon>Brucella</taxon>
    </lineage>
</organism>
<gene>
    <name evidence="11" type="ORF">EHE22_23190</name>
</gene>
<keyword evidence="3" id="KW-0902">Two-component regulatory system</keyword>
<evidence type="ECO:0000259" key="10">
    <source>
        <dbReference type="PROSITE" id="PS51755"/>
    </source>
</evidence>
<dbReference type="RefSeq" id="WP_171380411.1">
    <property type="nucleotide sequence ID" value="NZ_JBLZNL010000006.1"/>
</dbReference>
<evidence type="ECO:0000256" key="6">
    <source>
        <dbReference type="ARBA" id="ARBA00023163"/>
    </source>
</evidence>
<dbReference type="InterPro" id="IPR001867">
    <property type="entry name" value="OmpR/PhoB-type_DNA-bd"/>
</dbReference>
<dbReference type="SMART" id="SM00448">
    <property type="entry name" value="REC"/>
    <property type="match status" value="1"/>
</dbReference>
<dbReference type="PANTHER" id="PTHR48111">
    <property type="entry name" value="REGULATOR OF RPOS"/>
    <property type="match status" value="1"/>
</dbReference>
<dbReference type="CDD" id="cd17574">
    <property type="entry name" value="REC_OmpR"/>
    <property type="match status" value="1"/>
</dbReference>
<dbReference type="GO" id="GO:0005829">
    <property type="term" value="C:cytosol"/>
    <property type="evidence" value="ECO:0007669"/>
    <property type="project" value="TreeGrafter"/>
</dbReference>
<keyword evidence="5 8" id="KW-0238">DNA-binding</keyword>
<evidence type="ECO:0000313" key="12">
    <source>
        <dbReference type="Proteomes" id="UP000526233"/>
    </source>
</evidence>
<evidence type="ECO:0000256" key="5">
    <source>
        <dbReference type="ARBA" id="ARBA00023125"/>
    </source>
</evidence>
<evidence type="ECO:0000256" key="2">
    <source>
        <dbReference type="ARBA" id="ARBA00022553"/>
    </source>
</evidence>
<feature type="domain" description="Response regulatory" evidence="9">
    <location>
        <begin position="12"/>
        <end position="125"/>
    </location>
</feature>
<name>A0A7Y3TCP9_9HYPH</name>
<dbReference type="InterPro" id="IPR036388">
    <property type="entry name" value="WH-like_DNA-bd_sf"/>
</dbReference>
<dbReference type="SUPFAM" id="SSF46894">
    <property type="entry name" value="C-terminal effector domain of the bipartite response regulators"/>
    <property type="match status" value="1"/>
</dbReference>
<dbReference type="CDD" id="cd00383">
    <property type="entry name" value="trans_reg_C"/>
    <property type="match status" value="1"/>
</dbReference>
<proteinExistence type="predicted"/>
<dbReference type="EMBL" id="PKQI01000004">
    <property type="protein sequence ID" value="NNV23297.1"/>
    <property type="molecule type" value="Genomic_DNA"/>
</dbReference>
<dbReference type="Gene3D" id="1.10.10.10">
    <property type="entry name" value="Winged helix-like DNA-binding domain superfamily/Winged helix DNA-binding domain"/>
    <property type="match status" value="1"/>
</dbReference>
<evidence type="ECO:0000256" key="1">
    <source>
        <dbReference type="ARBA" id="ARBA00015404"/>
    </source>
</evidence>
<comment type="caution">
    <text evidence="11">The sequence shown here is derived from an EMBL/GenBank/DDBJ whole genome shotgun (WGS) entry which is preliminary data.</text>
</comment>
<dbReference type="GO" id="GO:0000156">
    <property type="term" value="F:phosphorelay response regulator activity"/>
    <property type="evidence" value="ECO:0007669"/>
    <property type="project" value="TreeGrafter"/>
</dbReference>
<evidence type="ECO:0000256" key="3">
    <source>
        <dbReference type="ARBA" id="ARBA00023012"/>
    </source>
</evidence>
<dbReference type="SMART" id="SM00862">
    <property type="entry name" value="Trans_reg_C"/>
    <property type="match status" value="1"/>
</dbReference>
<keyword evidence="6" id="KW-0804">Transcription</keyword>
<protein>
    <recommendedName>
        <fullName evidence="1">Flagellar transcriptional regulator FtcR</fullName>
    </recommendedName>
</protein>
<dbReference type="GO" id="GO:0032993">
    <property type="term" value="C:protein-DNA complex"/>
    <property type="evidence" value="ECO:0007669"/>
    <property type="project" value="TreeGrafter"/>
</dbReference>
<keyword evidence="4" id="KW-0805">Transcription regulation</keyword>
<feature type="DNA-binding region" description="OmpR/PhoB-type" evidence="8">
    <location>
        <begin position="133"/>
        <end position="234"/>
    </location>
</feature>
<evidence type="ECO:0000259" key="9">
    <source>
        <dbReference type="PROSITE" id="PS50110"/>
    </source>
</evidence>
<dbReference type="PROSITE" id="PS51755">
    <property type="entry name" value="OMPR_PHOB"/>
    <property type="match status" value="1"/>
</dbReference>
<evidence type="ECO:0000256" key="8">
    <source>
        <dbReference type="PROSITE-ProRule" id="PRU01091"/>
    </source>
</evidence>
<dbReference type="InterPro" id="IPR001789">
    <property type="entry name" value="Sig_transdc_resp-reg_receiver"/>
</dbReference>
<evidence type="ECO:0000256" key="7">
    <source>
        <dbReference type="PROSITE-ProRule" id="PRU00169"/>
    </source>
</evidence>
<dbReference type="InterPro" id="IPR016032">
    <property type="entry name" value="Sig_transdc_resp-reg_C-effctor"/>
</dbReference>
<dbReference type="Pfam" id="PF00072">
    <property type="entry name" value="Response_reg"/>
    <property type="match status" value="1"/>
</dbReference>
<dbReference type="Pfam" id="PF00486">
    <property type="entry name" value="Trans_reg_C"/>
    <property type="match status" value="1"/>
</dbReference>
<dbReference type="Gene3D" id="3.40.50.2300">
    <property type="match status" value="1"/>
</dbReference>
<dbReference type="SUPFAM" id="SSF52172">
    <property type="entry name" value="CheY-like"/>
    <property type="match status" value="1"/>
</dbReference>
<keyword evidence="2 7" id="KW-0597">Phosphoprotein</keyword>
<feature type="modified residue" description="4-aspartylphosphate" evidence="7">
    <location>
        <position position="61"/>
    </location>
</feature>
<evidence type="ECO:0000313" key="11">
    <source>
        <dbReference type="EMBL" id="NNV23297.1"/>
    </source>
</evidence>
<dbReference type="AlphaFoldDB" id="A0A7Y3TCP9"/>
<dbReference type="PANTHER" id="PTHR48111:SF1">
    <property type="entry name" value="TWO-COMPONENT RESPONSE REGULATOR ORR33"/>
    <property type="match status" value="1"/>
</dbReference>